<comment type="subcellular location">
    <subcellularLocation>
        <location evidence="1">Cell membrane</location>
        <topology evidence="1">Multi-pass membrane protein</topology>
    </subcellularLocation>
</comment>
<dbReference type="AlphaFoldDB" id="E7QVU0"/>
<dbReference type="InterPro" id="IPR011606">
    <property type="entry name" value="Brnchd-chn_aa_trnsp_permease"/>
</dbReference>
<evidence type="ECO:0000256" key="8">
    <source>
        <dbReference type="SAM" id="Phobius"/>
    </source>
</evidence>
<sequence>MTPSQAVGMSLFMFAGTAQLAAIELMKQAAPMGVVVLTAIVVNVRLVIYSISAGTYFDGENVPRKLLAAYLLTDESYAVTFTRFREETPQVGQRIWFYIGAAGAQWITWQAGTLTGAVFGANIPEIISLDFIIPLTFLALLMPLLTDRAFRVTAIVAAVVSILGANIPFNLGFIVAVIGGISAGVIISSRTKSSSSRLGLTKDRDADTPNGER</sequence>
<feature type="transmembrane region" description="Helical" evidence="8">
    <location>
        <begin position="165"/>
        <end position="187"/>
    </location>
</feature>
<comment type="caution">
    <text evidence="9">The sequence shown here is derived from an EMBL/GenBank/DDBJ whole genome shotgun (WGS) entry which is preliminary data.</text>
</comment>
<evidence type="ECO:0000256" key="6">
    <source>
        <dbReference type="ARBA" id="ARBA00022989"/>
    </source>
</evidence>
<dbReference type="GO" id="GO:1903785">
    <property type="term" value="P:L-valine transmembrane transport"/>
    <property type="evidence" value="ECO:0007669"/>
    <property type="project" value="TreeGrafter"/>
</dbReference>
<keyword evidence="7 8" id="KW-0472">Membrane</keyword>
<keyword evidence="3" id="KW-0813">Transport</keyword>
<organism evidence="9 10">
    <name type="scientific">Haladaptatus paucihalophilus DX253</name>
    <dbReference type="NCBI Taxonomy" id="797209"/>
    <lineage>
        <taxon>Archaea</taxon>
        <taxon>Methanobacteriati</taxon>
        <taxon>Methanobacteriota</taxon>
        <taxon>Stenosarchaea group</taxon>
        <taxon>Halobacteria</taxon>
        <taxon>Halobacteriales</taxon>
        <taxon>Haladaptataceae</taxon>
        <taxon>Haladaptatus</taxon>
    </lineage>
</organism>
<keyword evidence="6 8" id="KW-1133">Transmembrane helix</keyword>
<evidence type="ECO:0000256" key="4">
    <source>
        <dbReference type="ARBA" id="ARBA00022475"/>
    </source>
</evidence>
<dbReference type="GO" id="GO:0005886">
    <property type="term" value="C:plasma membrane"/>
    <property type="evidence" value="ECO:0007669"/>
    <property type="project" value="UniProtKB-SubCell"/>
</dbReference>
<comment type="similarity">
    <text evidence="2">Belongs to the AzlC family.</text>
</comment>
<keyword evidence="5 8" id="KW-0812">Transmembrane</keyword>
<evidence type="ECO:0000256" key="7">
    <source>
        <dbReference type="ARBA" id="ARBA00023136"/>
    </source>
</evidence>
<protein>
    <submittedName>
        <fullName evidence="9">AzlC family protein</fullName>
    </submittedName>
</protein>
<dbReference type="eggNOG" id="arCOG04452">
    <property type="taxonomic scope" value="Archaea"/>
</dbReference>
<dbReference type="EMBL" id="AEMG01000015">
    <property type="protein sequence ID" value="EFW91353.1"/>
    <property type="molecule type" value="Genomic_DNA"/>
</dbReference>
<evidence type="ECO:0000313" key="10">
    <source>
        <dbReference type="Proteomes" id="UP000003751"/>
    </source>
</evidence>
<evidence type="ECO:0000256" key="1">
    <source>
        <dbReference type="ARBA" id="ARBA00004651"/>
    </source>
</evidence>
<feature type="transmembrane region" description="Helical" evidence="8">
    <location>
        <begin position="35"/>
        <end position="57"/>
    </location>
</feature>
<dbReference type="STRING" id="797209.GCA_000376445_03439"/>
<evidence type="ECO:0000256" key="3">
    <source>
        <dbReference type="ARBA" id="ARBA00022448"/>
    </source>
</evidence>
<dbReference type="Proteomes" id="UP000003751">
    <property type="component" value="Unassembled WGS sequence"/>
</dbReference>
<evidence type="ECO:0000256" key="5">
    <source>
        <dbReference type="ARBA" id="ARBA00022692"/>
    </source>
</evidence>
<dbReference type="PANTHER" id="PTHR34979">
    <property type="entry name" value="INNER MEMBRANE PROTEIN YGAZ"/>
    <property type="match status" value="1"/>
</dbReference>
<keyword evidence="4" id="KW-1003">Cell membrane</keyword>
<evidence type="ECO:0000256" key="2">
    <source>
        <dbReference type="ARBA" id="ARBA00010735"/>
    </source>
</evidence>
<accession>E7QVU0</accession>
<name>E7QVU0_HALPU</name>
<feature type="transmembrane region" description="Helical" evidence="8">
    <location>
        <begin position="6"/>
        <end position="23"/>
    </location>
</feature>
<proteinExistence type="inferred from homology"/>
<reference evidence="9 10" key="1">
    <citation type="journal article" date="2014" name="ISME J.">
        <title>Trehalose/2-sulfotrehalose biosynthesis and glycine-betaine uptake are widely spread mechanisms for osmoadaptation in the Halobacteriales.</title>
        <authorList>
            <person name="Youssef N.H."/>
            <person name="Savage-Ashlock K.N."/>
            <person name="McCully A.L."/>
            <person name="Luedtke B."/>
            <person name="Shaw E.I."/>
            <person name="Hoff W.D."/>
            <person name="Elshahed M.S."/>
        </authorList>
    </citation>
    <scope>NUCLEOTIDE SEQUENCE [LARGE SCALE GENOMIC DNA]</scope>
    <source>
        <strain evidence="9 10">DX253</strain>
    </source>
</reference>
<gene>
    <name evidence="9" type="ORF">ZOD2009_14631</name>
</gene>
<evidence type="ECO:0000313" key="9">
    <source>
        <dbReference type="EMBL" id="EFW91353.1"/>
    </source>
</evidence>
<dbReference type="PANTHER" id="PTHR34979:SF1">
    <property type="entry name" value="INNER MEMBRANE PROTEIN YGAZ"/>
    <property type="match status" value="1"/>
</dbReference>
<dbReference type="Pfam" id="PF03591">
    <property type="entry name" value="AzlC"/>
    <property type="match status" value="1"/>
</dbReference>
<feature type="transmembrane region" description="Helical" evidence="8">
    <location>
        <begin position="126"/>
        <end position="145"/>
    </location>
</feature>